<dbReference type="InterPro" id="IPR004323">
    <property type="entry name" value="Ion_tolerance_CutA"/>
</dbReference>
<keyword evidence="4" id="KW-1185">Reference proteome</keyword>
<evidence type="ECO:0000313" key="4">
    <source>
        <dbReference type="Proteomes" id="UP000199062"/>
    </source>
</evidence>
<evidence type="ECO:0000256" key="1">
    <source>
        <dbReference type="ARBA" id="ARBA00010169"/>
    </source>
</evidence>
<dbReference type="RefSeq" id="WP_089817396.1">
    <property type="nucleotide sequence ID" value="NZ_FOZK01000003.1"/>
</dbReference>
<evidence type="ECO:0000313" key="3">
    <source>
        <dbReference type="EMBL" id="SFS06506.1"/>
    </source>
</evidence>
<dbReference type="OrthoDB" id="8015at2157"/>
<dbReference type="SUPFAM" id="SSF54913">
    <property type="entry name" value="GlnB-like"/>
    <property type="match status" value="1"/>
</dbReference>
<sequence>MPTALVAVPLSESEPLARALVEKRLAASVNSVNCTSTYRWDGAVQFADEAILVVKTTADRYDDVVELVERRHPYEVVPIERFDESDATPDFVEWRRESVAEK</sequence>
<dbReference type="Proteomes" id="UP000199062">
    <property type="component" value="Unassembled WGS sequence"/>
</dbReference>
<comment type="similarity">
    <text evidence="1">Belongs to the CutA family.</text>
</comment>
<dbReference type="Gene3D" id="3.30.70.120">
    <property type="match status" value="1"/>
</dbReference>
<dbReference type="Pfam" id="PF03091">
    <property type="entry name" value="CutA1"/>
    <property type="match status" value="1"/>
</dbReference>
<reference evidence="3 4" key="1">
    <citation type="submission" date="2016-10" db="EMBL/GenBank/DDBJ databases">
        <authorList>
            <person name="de Groot N.N."/>
        </authorList>
    </citation>
    <scope>NUCLEOTIDE SEQUENCE [LARGE SCALE GENOMIC DNA]</scope>
    <source>
        <strain evidence="3 4">CGMCC 1.10457</strain>
    </source>
</reference>
<accession>A0A1I6LSW1</accession>
<keyword evidence="2" id="KW-0963">Cytoplasm</keyword>
<dbReference type="PANTHER" id="PTHR23419">
    <property type="entry name" value="DIVALENT CATION TOLERANCE CUTA-RELATED"/>
    <property type="match status" value="1"/>
</dbReference>
<dbReference type="STRING" id="767519.SAMN05216559_3049"/>
<proteinExistence type="inferred from homology"/>
<dbReference type="GO" id="GO:0010038">
    <property type="term" value="P:response to metal ion"/>
    <property type="evidence" value="ECO:0007669"/>
    <property type="project" value="InterPro"/>
</dbReference>
<organism evidence="3 4">
    <name type="scientific">Halomicrobium zhouii</name>
    <dbReference type="NCBI Taxonomy" id="767519"/>
    <lineage>
        <taxon>Archaea</taxon>
        <taxon>Methanobacteriati</taxon>
        <taxon>Methanobacteriota</taxon>
        <taxon>Stenosarchaea group</taxon>
        <taxon>Halobacteria</taxon>
        <taxon>Halobacteriales</taxon>
        <taxon>Haloarculaceae</taxon>
        <taxon>Halomicrobium</taxon>
    </lineage>
</organism>
<name>A0A1I6LSW1_9EURY</name>
<evidence type="ECO:0000256" key="2">
    <source>
        <dbReference type="ARBA" id="ARBA00022490"/>
    </source>
</evidence>
<dbReference type="EMBL" id="FOZK01000003">
    <property type="protein sequence ID" value="SFS06506.1"/>
    <property type="molecule type" value="Genomic_DNA"/>
</dbReference>
<dbReference type="GO" id="GO:0005507">
    <property type="term" value="F:copper ion binding"/>
    <property type="evidence" value="ECO:0007669"/>
    <property type="project" value="TreeGrafter"/>
</dbReference>
<dbReference type="AlphaFoldDB" id="A0A1I6LSW1"/>
<dbReference type="InterPro" id="IPR015867">
    <property type="entry name" value="N-reg_PII/ATP_PRibTrfase_C"/>
</dbReference>
<dbReference type="PANTHER" id="PTHR23419:SF8">
    <property type="entry name" value="FI09726P"/>
    <property type="match status" value="1"/>
</dbReference>
<dbReference type="InterPro" id="IPR011322">
    <property type="entry name" value="N-reg_PII-like_a/b"/>
</dbReference>
<protein>
    <submittedName>
        <fullName evidence="3">Divalent cation tolerance protein</fullName>
    </submittedName>
</protein>
<gene>
    <name evidence="3" type="ORF">SAMN05216559_3049</name>
</gene>